<organism evidence="1 2">
    <name type="scientific">Enterococcus raffinosus</name>
    <dbReference type="NCBI Taxonomy" id="71452"/>
    <lineage>
        <taxon>Bacteria</taxon>
        <taxon>Bacillati</taxon>
        <taxon>Bacillota</taxon>
        <taxon>Bacilli</taxon>
        <taxon>Lactobacillales</taxon>
        <taxon>Enterococcaceae</taxon>
        <taxon>Enterococcus</taxon>
    </lineage>
</organism>
<dbReference type="NCBIfam" id="NF038034">
    <property type="entry name" value="lactGbeta_entB"/>
    <property type="match status" value="1"/>
</dbReference>
<accession>A0AAW8T9X5</accession>
<evidence type="ECO:0000313" key="1">
    <source>
        <dbReference type="EMBL" id="MDT2545965.1"/>
    </source>
</evidence>
<dbReference type="InterPro" id="IPR010133">
    <property type="entry name" value="Bacteriocin_signal_seq"/>
</dbReference>
<dbReference type="RefSeq" id="WP_010743933.1">
    <property type="nucleotide sequence ID" value="NZ_CP081847.1"/>
</dbReference>
<proteinExistence type="predicted"/>
<dbReference type="EMBL" id="JARPXL010000021">
    <property type="protein sequence ID" value="MDT2545965.1"/>
    <property type="molecule type" value="Genomic_DNA"/>
</dbReference>
<dbReference type="Proteomes" id="UP001254770">
    <property type="component" value="Unassembled WGS sequence"/>
</dbReference>
<name>A0AAW8T9X5_9ENTE</name>
<dbReference type="AlphaFoldDB" id="A0AAW8T9X5"/>
<reference evidence="1" key="1">
    <citation type="submission" date="2023-03" db="EMBL/GenBank/DDBJ databases">
        <authorList>
            <person name="Shen W."/>
            <person name="Cai J."/>
        </authorList>
    </citation>
    <scope>NUCLEOTIDE SEQUENCE</scope>
    <source>
        <strain evidence="1">Y15</strain>
    </source>
</reference>
<comment type="caution">
    <text evidence="1">The sequence shown here is derived from an EMBL/GenBank/DDBJ whole genome shotgun (WGS) entry which is preliminary data.</text>
</comment>
<protein>
    <submittedName>
        <fullName evidence="1">Lactococcin G-beta/enterocin 1071B family bacteriocin</fullName>
    </submittedName>
</protein>
<sequence>MKELKDQELNQIVGGGKAGKWIGIIDAAIDFGKGFLDGAKNAKHIGGGY</sequence>
<gene>
    <name evidence="1" type="ORF">P7D69_16570</name>
</gene>
<dbReference type="NCBIfam" id="TIGR01847">
    <property type="entry name" value="bacteriocin_sig"/>
    <property type="match status" value="1"/>
</dbReference>
<evidence type="ECO:0000313" key="2">
    <source>
        <dbReference type="Proteomes" id="UP001254770"/>
    </source>
</evidence>